<dbReference type="PROSITE" id="PS50042">
    <property type="entry name" value="CNMP_BINDING_3"/>
    <property type="match status" value="1"/>
</dbReference>
<dbReference type="CDD" id="cd00038">
    <property type="entry name" value="CAP_ED"/>
    <property type="match status" value="1"/>
</dbReference>
<keyword evidence="2" id="KW-0238">DNA-binding</keyword>
<accession>C9Y9B1</accession>
<evidence type="ECO:0000256" key="1">
    <source>
        <dbReference type="ARBA" id="ARBA00023015"/>
    </source>
</evidence>
<dbReference type="PROSITE" id="PS51063">
    <property type="entry name" value="HTH_CRP_2"/>
    <property type="match status" value="1"/>
</dbReference>
<dbReference type="PANTHER" id="PTHR24567">
    <property type="entry name" value="CRP FAMILY TRANSCRIPTIONAL REGULATORY PROTEIN"/>
    <property type="match status" value="1"/>
</dbReference>
<dbReference type="Pfam" id="PF13545">
    <property type="entry name" value="HTH_Crp_2"/>
    <property type="match status" value="1"/>
</dbReference>
<protein>
    <recommendedName>
        <fullName evidence="7">Crp/Fnr family transcriptional regulator</fullName>
    </recommendedName>
</protein>
<feature type="domain" description="HTH crp-type" evidence="5">
    <location>
        <begin position="173"/>
        <end position="244"/>
    </location>
</feature>
<reference evidence="6" key="1">
    <citation type="journal article" date="2010" name="Nature">
        <title>The dynamic genome of Hydra.</title>
        <authorList>
            <person name="Chapman J.A."/>
            <person name="Kirkness E.F."/>
            <person name="Simakov O."/>
            <person name="Hampson S.E."/>
            <person name="Mitros T."/>
            <person name="Weinmaier T."/>
            <person name="Rattei T."/>
            <person name="Balasubramanian P.G."/>
            <person name="Borman J."/>
            <person name="Busam D."/>
            <person name="Disbennett K."/>
            <person name="Pfannkoch C."/>
            <person name="Sumin N."/>
            <person name="Sutton G."/>
            <person name="Viswanathan L."/>
            <person name="Walenz B."/>
            <person name="Goodstein D.M."/>
            <person name="Hellsten U."/>
            <person name="Kawashima T."/>
            <person name="Prochnik S.E."/>
            <person name="Putnam N.H."/>
            <person name="Shu S."/>
            <person name="Blumberg B."/>
            <person name="Dana C.E."/>
            <person name="Gee L."/>
            <person name="Kibler D.F."/>
            <person name="Law L."/>
            <person name="Lindgens D."/>
            <person name="Martinez D.E."/>
            <person name="Peng J."/>
            <person name="Wigge P.A."/>
            <person name="Bertulat B."/>
            <person name="Guder C."/>
            <person name="Nakamura Y."/>
            <person name="Ozbek S."/>
            <person name="Watanabe H."/>
            <person name="Khalturin K."/>
            <person name="Hemmrich G."/>
            <person name="Franke A."/>
            <person name="Augustin R."/>
            <person name="Fraune S."/>
            <person name="Hayakawa E."/>
            <person name="Hayakawa S."/>
            <person name="Hirose M."/>
            <person name="Hwang J."/>
            <person name="Ikeo K."/>
            <person name="Nishimiya-Fujisawa C."/>
            <person name="Ogura A."/>
            <person name="Takahashi T."/>
            <person name="Steinmetz P.R."/>
            <person name="Zhang X."/>
            <person name="Aufschnaiter R."/>
            <person name="Eder M.K."/>
            <person name="Gorny A.K."/>
            <person name="Salvenmoser W."/>
            <person name="Heimberg A.M."/>
            <person name="Wheeler B.M."/>
            <person name="Peterson K.J."/>
            <person name="Boettger A."/>
            <person name="Tischler P."/>
            <person name="Wolf A."/>
            <person name="Gojobori T."/>
            <person name="Remington K.A."/>
            <person name="Strausberg R.L."/>
            <person name="Venter J."/>
            <person name="Technau U."/>
            <person name="Hobmayer B."/>
            <person name="Bosch T.C."/>
            <person name="Holstein T.W."/>
            <person name="Fujisawa T."/>
            <person name="Bode H.R."/>
            <person name="David C.N."/>
            <person name="Rokhsar D.S."/>
            <person name="Steele R.E."/>
        </authorList>
    </citation>
    <scope>NUCLEOTIDE SEQUENCE</scope>
</reference>
<evidence type="ECO:0000313" key="6">
    <source>
        <dbReference type="EMBL" id="CBA28408.1"/>
    </source>
</evidence>
<dbReference type="GO" id="GO:0003677">
    <property type="term" value="F:DNA binding"/>
    <property type="evidence" value="ECO:0007669"/>
    <property type="project" value="UniProtKB-KW"/>
</dbReference>
<gene>
    <name evidence="6" type="ORF">Csp_A07120</name>
</gene>
<proteinExistence type="predicted"/>
<dbReference type="GO" id="GO:0003700">
    <property type="term" value="F:DNA-binding transcription factor activity"/>
    <property type="evidence" value="ECO:0007669"/>
    <property type="project" value="TreeGrafter"/>
</dbReference>
<organism evidence="6">
    <name type="scientific">Curvibacter symbiont subsp. Hydra magnipapillata</name>
    <dbReference type="NCBI Taxonomy" id="667019"/>
    <lineage>
        <taxon>Bacteria</taxon>
        <taxon>Pseudomonadati</taxon>
        <taxon>Pseudomonadota</taxon>
        <taxon>Betaproteobacteria</taxon>
        <taxon>Burkholderiales</taxon>
        <taxon>Comamonadaceae</taxon>
        <taxon>Curvibacter</taxon>
    </lineage>
</organism>
<feature type="domain" description="Cyclic nucleotide-binding" evidence="4">
    <location>
        <begin position="39"/>
        <end position="159"/>
    </location>
</feature>
<dbReference type="Gene3D" id="1.10.10.10">
    <property type="entry name" value="Winged helix-like DNA-binding domain superfamily/Winged helix DNA-binding domain"/>
    <property type="match status" value="1"/>
</dbReference>
<dbReference type="SMART" id="SM00419">
    <property type="entry name" value="HTH_CRP"/>
    <property type="match status" value="1"/>
</dbReference>
<evidence type="ECO:0000256" key="2">
    <source>
        <dbReference type="ARBA" id="ARBA00023125"/>
    </source>
</evidence>
<dbReference type="InterPro" id="IPR036388">
    <property type="entry name" value="WH-like_DNA-bd_sf"/>
</dbReference>
<evidence type="ECO:0000259" key="4">
    <source>
        <dbReference type="PROSITE" id="PS50042"/>
    </source>
</evidence>
<dbReference type="SUPFAM" id="SSF51206">
    <property type="entry name" value="cAMP-binding domain-like"/>
    <property type="match status" value="1"/>
</dbReference>
<dbReference type="InterPro" id="IPR050397">
    <property type="entry name" value="Env_Response_Regulators"/>
</dbReference>
<name>C9Y9B1_CURXX</name>
<dbReference type="GO" id="GO:0005829">
    <property type="term" value="C:cytosol"/>
    <property type="evidence" value="ECO:0007669"/>
    <property type="project" value="TreeGrafter"/>
</dbReference>
<evidence type="ECO:0008006" key="7">
    <source>
        <dbReference type="Google" id="ProtNLM"/>
    </source>
</evidence>
<keyword evidence="1" id="KW-0805">Transcription regulation</keyword>
<dbReference type="InterPro" id="IPR000595">
    <property type="entry name" value="cNMP-bd_dom"/>
</dbReference>
<dbReference type="InterPro" id="IPR012318">
    <property type="entry name" value="HTH_CRP"/>
</dbReference>
<dbReference type="AlphaFoldDB" id="C9Y9B1"/>
<sequence length="248" mass="27518">MCKAASSRTLDCKKQHISKQEPQSMAMLSNQDLIRRVPLFANLTQEQIDDLAANVTKRKIKKGEDVVRQGHNSNALFLILSGRSHVVMTDSKGKEVILATLKAGDYIGEMSLIDNEAHSATVQAETQMDVLVLGRDDFTRCVSNNAAIAGAVMRGLVQRLRTADQKIVSLALMGVYGRVANVLLDMAEPIDKGEMLIREKVSRSDLSKMVGASREMVSRVMKDFEDQGFIKTNNDGGIRVWERRSKPR</sequence>
<dbReference type="EMBL" id="FN543104">
    <property type="protein sequence ID" value="CBA28408.1"/>
    <property type="molecule type" value="Genomic_DNA"/>
</dbReference>
<evidence type="ECO:0000256" key="3">
    <source>
        <dbReference type="ARBA" id="ARBA00023163"/>
    </source>
</evidence>
<dbReference type="Gene3D" id="2.60.120.10">
    <property type="entry name" value="Jelly Rolls"/>
    <property type="match status" value="1"/>
</dbReference>
<evidence type="ECO:0000259" key="5">
    <source>
        <dbReference type="PROSITE" id="PS51063"/>
    </source>
</evidence>
<dbReference type="PANTHER" id="PTHR24567:SF74">
    <property type="entry name" value="HTH-TYPE TRANSCRIPTIONAL REGULATOR ARCR"/>
    <property type="match status" value="1"/>
</dbReference>
<dbReference type="SUPFAM" id="SSF46785">
    <property type="entry name" value="Winged helix' DNA-binding domain"/>
    <property type="match status" value="1"/>
</dbReference>
<dbReference type="InterPro" id="IPR014710">
    <property type="entry name" value="RmlC-like_jellyroll"/>
</dbReference>
<dbReference type="Pfam" id="PF00027">
    <property type="entry name" value="cNMP_binding"/>
    <property type="match status" value="1"/>
</dbReference>
<keyword evidence="3" id="KW-0804">Transcription</keyword>
<dbReference type="SMART" id="SM00100">
    <property type="entry name" value="cNMP"/>
    <property type="match status" value="1"/>
</dbReference>
<dbReference type="InterPro" id="IPR036390">
    <property type="entry name" value="WH_DNA-bd_sf"/>
</dbReference>
<dbReference type="InterPro" id="IPR018490">
    <property type="entry name" value="cNMP-bd_dom_sf"/>
</dbReference>